<keyword evidence="8" id="KW-0805">Transcription regulation</keyword>
<evidence type="ECO:0000256" key="6">
    <source>
        <dbReference type="ARBA" id="ARBA00022771"/>
    </source>
</evidence>
<evidence type="ECO:0000256" key="11">
    <source>
        <dbReference type="ARBA" id="ARBA00023242"/>
    </source>
</evidence>
<keyword evidence="9" id="KW-0010">Activator</keyword>
<dbReference type="Proteomes" id="UP000694426">
    <property type="component" value="Unplaced"/>
</dbReference>
<feature type="chain" id="PRO_5034528248" description="Transcription elongation factor SPT4" evidence="15">
    <location>
        <begin position="30"/>
        <end position="302"/>
    </location>
</feature>
<evidence type="ECO:0000256" key="13">
    <source>
        <dbReference type="ARBA" id="ARBA00079864"/>
    </source>
</evidence>
<dbReference type="SMART" id="SM01389">
    <property type="entry name" value="Spt4"/>
    <property type="match status" value="1"/>
</dbReference>
<dbReference type="PANTHER" id="PTHR12882">
    <property type="entry name" value="SUPPRESSOR OF TY 4"/>
    <property type="match status" value="1"/>
</dbReference>
<evidence type="ECO:0000256" key="8">
    <source>
        <dbReference type="ARBA" id="ARBA00023015"/>
    </source>
</evidence>
<feature type="signal peptide" evidence="15">
    <location>
        <begin position="1"/>
        <end position="29"/>
    </location>
</feature>
<evidence type="ECO:0000256" key="9">
    <source>
        <dbReference type="ARBA" id="ARBA00023159"/>
    </source>
</evidence>
<dbReference type="CDD" id="cd07973">
    <property type="entry name" value="Spt4"/>
    <property type="match status" value="1"/>
</dbReference>
<evidence type="ECO:0000256" key="3">
    <source>
        <dbReference type="ARBA" id="ARBA00020182"/>
    </source>
</evidence>
<sequence>MLMCSEIYLFTNIFIHVPSLLVCFCSVQSRACVANKRLFPTPHKLLRPTRGCRPGEPSLPSERGELQTPQSSGRGARPRPPGPQREERACGSGRPRPHLEAPATSGPARPRLPEGSAPPLGCGRPPPDPRPRPLSGSRPGGGPGGRRCPRPAAVPGGALPPSCGASAGRSRCGQPRPGPALRLRGGGGGGGMALETVPKDLRHLRACLLCSLVKTIDQFEYDGCDNCDAYLQMKGNREMVYDCTSSSFDGIIAMMSPEDSWVSKWQRISNFKPGVYAVSVTGRLPQGPDLSSTVCVGRAGTS</sequence>
<dbReference type="Gene3D" id="3.30.40.210">
    <property type="match status" value="1"/>
</dbReference>
<evidence type="ECO:0000256" key="10">
    <source>
        <dbReference type="ARBA" id="ARBA00023163"/>
    </source>
</evidence>
<evidence type="ECO:0000256" key="14">
    <source>
        <dbReference type="SAM" id="MobiDB-lite"/>
    </source>
</evidence>
<evidence type="ECO:0000256" key="7">
    <source>
        <dbReference type="ARBA" id="ARBA00022833"/>
    </source>
</evidence>
<feature type="compositionally biased region" description="Low complexity" evidence="14">
    <location>
        <begin position="173"/>
        <end position="183"/>
    </location>
</feature>
<dbReference type="Pfam" id="PF06093">
    <property type="entry name" value="Spt4"/>
    <property type="match status" value="1"/>
</dbReference>
<gene>
    <name evidence="17" type="primary">SUPT4H1</name>
</gene>
<evidence type="ECO:0000313" key="18">
    <source>
        <dbReference type="Proteomes" id="UP000694426"/>
    </source>
</evidence>
<dbReference type="GO" id="GO:0006355">
    <property type="term" value="P:regulation of DNA-templated transcription"/>
    <property type="evidence" value="ECO:0007669"/>
    <property type="project" value="InterPro"/>
</dbReference>
<feature type="domain" description="Spt4/RpoE2 zinc finger" evidence="16">
    <location>
        <begin position="204"/>
        <end position="281"/>
    </location>
</feature>
<keyword evidence="11" id="KW-0539">Nucleus</keyword>
<keyword evidence="5" id="KW-0479">Metal-binding</keyword>
<reference evidence="17" key="2">
    <citation type="submission" date="2025-09" db="UniProtKB">
        <authorList>
            <consortium name="Ensembl"/>
        </authorList>
    </citation>
    <scope>IDENTIFICATION</scope>
</reference>
<protein>
    <recommendedName>
        <fullName evidence="3">Transcription elongation factor SPT4</fullName>
    </recommendedName>
    <alternativeName>
        <fullName evidence="13">DRB sensitivity-inducing factor small subunit</fullName>
    </alternativeName>
    <alternativeName>
        <fullName evidence="12">Transcription elongation factor spt4</fullName>
    </alternativeName>
</protein>
<keyword evidence="4" id="KW-0678">Repressor</keyword>
<evidence type="ECO:0000256" key="2">
    <source>
        <dbReference type="ARBA" id="ARBA00010464"/>
    </source>
</evidence>
<name>A0A8B9BQL1_9AVES</name>
<comment type="similarity">
    <text evidence="2">Belongs to the SPT4 family.</text>
</comment>
<dbReference type="SUPFAM" id="SSF63393">
    <property type="entry name" value="RNA polymerase subunits"/>
    <property type="match status" value="1"/>
</dbReference>
<accession>A0A8B9BQL1</accession>
<evidence type="ECO:0000256" key="5">
    <source>
        <dbReference type="ARBA" id="ARBA00022723"/>
    </source>
</evidence>
<dbReference type="GO" id="GO:0008270">
    <property type="term" value="F:zinc ion binding"/>
    <property type="evidence" value="ECO:0007669"/>
    <property type="project" value="UniProtKB-KW"/>
</dbReference>
<evidence type="ECO:0000256" key="1">
    <source>
        <dbReference type="ARBA" id="ARBA00004123"/>
    </source>
</evidence>
<dbReference type="PANTHER" id="PTHR12882:SF1">
    <property type="entry name" value="TRANSCRIPTION ELONGATION FACTOR SPT4"/>
    <property type="match status" value="1"/>
</dbReference>
<evidence type="ECO:0000259" key="16">
    <source>
        <dbReference type="SMART" id="SM01389"/>
    </source>
</evidence>
<evidence type="ECO:0000256" key="4">
    <source>
        <dbReference type="ARBA" id="ARBA00022491"/>
    </source>
</evidence>
<dbReference type="InterPro" id="IPR038510">
    <property type="entry name" value="Spt4_sf"/>
</dbReference>
<dbReference type="InterPro" id="IPR009287">
    <property type="entry name" value="Spt4"/>
</dbReference>
<feature type="region of interest" description="Disordered" evidence="14">
    <location>
        <begin position="43"/>
        <end position="190"/>
    </location>
</feature>
<evidence type="ECO:0000313" key="17">
    <source>
        <dbReference type="Ensembl" id="ENSABRP00000007853.1"/>
    </source>
</evidence>
<proteinExistence type="inferred from homology"/>
<dbReference type="GeneTree" id="ENSGT00390000018559"/>
<dbReference type="InterPro" id="IPR029040">
    <property type="entry name" value="RPABC4/Spt4"/>
</dbReference>
<dbReference type="InterPro" id="IPR022800">
    <property type="entry name" value="Spt4/RpoE2_Znf"/>
</dbReference>
<keyword evidence="18" id="KW-1185">Reference proteome</keyword>
<dbReference type="FunFam" id="3.30.40.210:FF:000001">
    <property type="entry name" value="Transcription elongation factor SPT4"/>
    <property type="match status" value="1"/>
</dbReference>
<keyword evidence="7" id="KW-0862">Zinc</keyword>
<evidence type="ECO:0000256" key="12">
    <source>
        <dbReference type="ARBA" id="ARBA00070621"/>
    </source>
</evidence>
<keyword evidence="6" id="KW-0863">Zinc-finger</keyword>
<dbReference type="AlphaFoldDB" id="A0A8B9BQL1"/>
<dbReference type="Ensembl" id="ENSABRT00000011251.1">
    <property type="protein sequence ID" value="ENSABRP00000007853.1"/>
    <property type="gene ID" value="ENSABRG00000007150.1"/>
</dbReference>
<dbReference type="GO" id="GO:0140673">
    <property type="term" value="P:transcription elongation-coupled chromatin remodeling"/>
    <property type="evidence" value="ECO:0007669"/>
    <property type="project" value="InterPro"/>
</dbReference>
<keyword evidence="10" id="KW-0804">Transcription</keyword>
<reference evidence="17" key="1">
    <citation type="submission" date="2025-08" db="UniProtKB">
        <authorList>
            <consortium name="Ensembl"/>
        </authorList>
    </citation>
    <scope>IDENTIFICATION</scope>
</reference>
<dbReference type="GO" id="GO:0032044">
    <property type="term" value="C:DSIF complex"/>
    <property type="evidence" value="ECO:0007669"/>
    <property type="project" value="TreeGrafter"/>
</dbReference>
<evidence type="ECO:0000256" key="15">
    <source>
        <dbReference type="SAM" id="SignalP"/>
    </source>
</evidence>
<keyword evidence="15" id="KW-0732">Signal</keyword>
<organism evidence="17 18">
    <name type="scientific">Anser brachyrhynchus</name>
    <name type="common">Pink-footed goose</name>
    <dbReference type="NCBI Taxonomy" id="132585"/>
    <lineage>
        <taxon>Eukaryota</taxon>
        <taxon>Metazoa</taxon>
        <taxon>Chordata</taxon>
        <taxon>Craniata</taxon>
        <taxon>Vertebrata</taxon>
        <taxon>Euteleostomi</taxon>
        <taxon>Archelosauria</taxon>
        <taxon>Archosauria</taxon>
        <taxon>Dinosauria</taxon>
        <taxon>Saurischia</taxon>
        <taxon>Theropoda</taxon>
        <taxon>Coelurosauria</taxon>
        <taxon>Aves</taxon>
        <taxon>Neognathae</taxon>
        <taxon>Galloanserae</taxon>
        <taxon>Anseriformes</taxon>
        <taxon>Anatidae</taxon>
        <taxon>Anserinae</taxon>
        <taxon>Anser</taxon>
    </lineage>
</organism>
<comment type="subcellular location">
    <subcellularLocation>
        <location evidence="1">Nucleus</location>
    </subcellularLocation>
</comment>
<dbReference type="GO" id="GO:0000993">
    <property type="term" value="F:RNA polymerase II complex binding"/>
    <property type="evidence" value="ECO:0007669"/>
    <property type="project" value="TreeGrafter"/>
</dbReference>